<protein>
    <submittedName>
        <fullName evidence="1">Uncharacterized protein</fullName>
    </submittedName>
</protein>
<dbReference type="Proteomes" id="UP000018144">
    <property type="component" value="Unassembled WGS sequence"/>
</dbReference>
<dbReference type="EMBL" id="HF936162">
    <property type="protein sequence ID" value="CCX33717.1"/>
    <property type="molecule type" value="Genomic_DNA"/>
</dbReference>
<evidence type="ECO:0000313" key="2">
    <source>
        <dbReference type="Proteomes" id="UP000018144"/>
    </source>
</evidence>
<gene>
    <name evidence="1" type="ORF">PCON_01655</name>
</gene>
<evidence type="ECO:0000313" key="1">
    <source>
        <dbReference type="EMBL" id="CCX33717.1"/>
    </source>
</evidence>
<proteinExistence type="predicted"/>
<dbReference type="AlphaFoldDB" id="U4LUH9"/>
<accession>U4LUH9</accession>
<organism evidence="1 2">
    <name type="scientific">Pyronema omphalodes (strain CBS 100304)</name>
    <name type="common">Pyronema confluens</name>
    <dbReference type="NCBI Taxonomy" id="1076935"/>
    <lineage>
        <taxon>Eukaryota</taxon>
        <taxon>Fungi</taxon>
        <taxon>Dikarya</taxon>
        <taxon>Ascomycota</taxon>
        <taxon>Pezizomycotina</taxon>
        <taxon>Pezizomycetes</taxon>
        <taxon>Pezizales</taxon>
        <taxon>Pyronemataceae</taxon>
        <taxon>Pyronema</taxon>
    </lineage>
</organism>
<keyword evidence="2" id="KW-1185">Reference proteome</keyword>
<sequence length="34" mass="4220">MLLSMTRRMRIRRWRKVMRLPSTATTWGVTRSKR</sequence>
<reference evidence="1 2" key="1">
    <citation type="journal article" date="2013" name="PLoS Genet.">
        <title>The genome and development-dependent transcriptomes of Pyronema confluens: a window into fungal evolution.</title>
        <authorList>
            <person name="Traeger S."/>
            <person name="Altegoer F."/>
            <person name="Freitag M."/>
            <person name="Gabaldon T."/>
            <person name="Kempken F."/>
            <person name="Kumar A."/>
            <person name="Marcet-Houben M."/>
            <person name="Poggeler S."/>
            <person name="Stajich J.E."/>
            <person name="Nowrousian M."/>
        </authorList>
    </citation>
    <scope>NUCLEOTIDE SEQUENCE [LARGE SCALE GENOMIC DNA]</scope>
    <source>
        <strain evidence="2">CBS 100304</strain>
        <tissue evidence="1">Vegetative mycelium</tissue>
    </source>
</reference>
<name>U4LUH9_PYROM</name>